<evidence type="ECO:0000259" key="2">
    <source>
        <dbReference type="PROSITE" id="PS50846"/>
    </source>
</evidence>
<dbReference type="InterPro" id="IPR036163">
    <property type="entry name" value="HMA_dom_sf"/>
</dbReference>
<feature type="region of interest" description="Disordered" evidence="1">
    <location>
        <begin position="627"/>
        <end position="655"/>
    </location>
</feature>
<reference evidence="3 4" key="1">
    <citation type="submission" date="2020-03" db="EMBL/GenBank/DDBJ databases">
        <title>WGS of the type strain of Planosporangium spp.</title>
        <authorList>
            <person name="Thawai C."/>
        </authorList>
    </citation>
    <scope>NUCLEOTIDE SEQUENCE [LARGE SCALE GENOMIC DNA]</scope>
    <source>
        <strain evidence="3 4">TBRC 5610</strain>
    </source>
</reference>
<proteinExistence type="predicted"/>
<dbReference type="Proteomes" id="UP000722989">
    <property type="component" value="Unassembled WGS sequence"/>
</dbReference>
<dbReference type="PROSITE" id="PS50846">
    <property type="entry name" value="HMA_2"/>
    <property type="match status" value="1"/>
</dbReference>
<name>A0ABX0Y827_9ACTN</name>
<dbReference type="InterPro" id="IPR006121">
    <property type="entry name" value="HMA_dom"/>
</dbReference>
<keyword evidence="4" id="KW-1185">Reference proteome</keyword>
<evidence type="ECO:0000256" key="1">
    <source>
        <dbReference type="SAM" id="MobiDB-lite"/>
    </source>
</evidence>
<dbReference type="EMBL" id="JAATVY010000034">
    <property type="protein sequence ID" value="NJC73690.1"/>
    <property type="molecule type" value="Genomic_DNA"/>
</dbReference>
<organism evidence="3 4">
    <name type="scientific">Planosporangium thailandense</name>
    <dbReference type="NCBI Taxonomy" id="765197"/>
    <lineage>
        <taxon>Bacteria</taxon>
        <taxon>Bacillati</taxon>
        <taxon>Actinomycetota</taxon>
        <taxon>Actinomycetes</taxon>
        <taxon>Micromonosporales</taxon>
        <taxon>Micromonosporaceae</taxon>
        <taxon>Planosporangium</taxon>
    </lineage>
</organism>
<accession>A0ABX0Y827</accession>
<sequence length="655" mass="68827">MNTLLTTLGRLPAAAARSLPTPGRRMARRSWVGNGRAHIEVRGIHRPGSEFIARRLENRLERIVGVDAAEVNAVLGRVVVAFDSGQVGLDDLVDAVEDVEEAHDLHAEAFPRDRPDHPADVEPLRQLLVTLVGDTVALALAAVRPALGRRTWPSDLLSVLALVEATPRLRHELSQRLGRAATDLVLAVTHALAQGLTPGLPIGLLTDAAVHAILVSETSARRTAWQHLEPELCTNRTGECMQPVHVPPRPVPLPHGPVERYADRASFLALAAATGVAALVRDRHLARTVLAVATPKAARLSREVFAARLGRALCARRVVPLDATVLRRLDRLDTVVIDSRVLTTGRFTIGRVDGVDSNLPAAEKSSLRARVAGLMDACDPEKVTARNGWTLGPLSKVASSRQPAVRAVADRLRTAGGVTLGLTRGRNLVAVGVAVPELAPHAADLVASARSVGALVVAGVGSGLGESFSADMVVPNGTRLAGEIRTMQQQGRVVALVARAGSAALTAADAGIGVLYQTGSVPWAADLLCGPGLQPACRVLNSVEMARAVSRRGALIALCGSVAAALLALPGPRTGAFVRARIAVNGAAVVGMVMGALSARSVDKRPYPIPTDEAPWHVWNVDTTPRPRAHGTSLPATVRHSAPAAVPTPMRSGRT</sequence>
<evidence type="ECO:0000313" key="3">
    <source>
        <dbReference type="EMBL" id="NJC73690.1"/>
    </source>
</evidence>
<dbReference type="SUPFAM" id="SSF55008">
    <property type="entry name" value="HMA, heavy metal-associated domain"/>
    <property type="match status" value="1"/>
</dbReference>
<dbReference type="RefSeq" id="WP_167928592.1">
    <property type="nucleotide sequence ID" value="NZ_JAATVY010000034.1"/>
</dbReference>
<feature type="domain" description="HMA" evidence="2">
    <location>
        <begin position="35"/>
        <end position="104"/>
    </location>
</feature>
<gene>
    <name evidence="3" type="ORF">HC031_28805</name>
</gene>
<dbReference type="Gene3D" id="3.30.70.100">
    <property type="match status" value="1"/>
</dbReference>
<protein>
    <submittedName>
        <fullName evidence="3">Heavy metal translocating P-type ATPase</fullName>
    </submittedName>
</protein>
<evidence type="ECO:0000313" key="4">
    <source>
        <dbReference type="Proteomes" id="UP000722989"/>
    </source>
</evidence>
<comment type="caution">
    <text evidence="3">The sequence shown here is derived from an EMBL/GenBank/DDBJ whole genome shotgun (WGS) entry which is preliminary data.</text>
</comment>